<feature type="region of interest" description="Disordered" evidence="1">
    <location>
        <begin position="1"/>
        <end position="96"/>
    </location>
</feature>
<feature type="compositionally biased region" description="Low complexity" evidence="1">
    <location>
        <begin position="70"/>
        <end position="92"/>
    </location>
</feature>
<dbReference type="PROSITE" id="PS00109">
    <property type="entry name" value="PROTEIN_KINASE_TYR"/>
    <property type="match status" value="1"/>
</dbReference>
<organism evidence="3 4">
    <name type="scientific">Microbotryum saponariae</name>
    <dbReference type="NCBI Taxonomy" id="289078"/>
    <lineage>
        <taxon>Eukaryota</taxon>
        <taxon>Fungi</taxon>
        <taxon>Dikarya</taxon>
        <taxon>Basidiomycota</taxon>
        <taxon>Pucciniomycotina</taxon>
        <taxon>Microbotryomycetes</taxon>
        <taxon>Microbotryales</taxon>
        <taxon>Microbotryaceae</taxon>
        <taxon>Microbotryum</taxon>
    </lineage>
</organism>
<dbReference type="InterPro" id="IPR040976">
    <property type="entry name" value="Pkinase_fungal"/>
</dbReference>
<dbReference type="InterPro" id="IPR011009">
    <property type="entry name" value="Kinase-like_dom_sf"/>
</dbReference>
<dbReference type="GO" id="GO:0004672">
    <property type="term" value="F:protein kinase activity"/>
    <property type="evidence" value="ECO:0007669"/>
    <property type="project" value="InterPro"/>
</dbReference>
<evidence type="ECO:0000313" key="3">
    <source>
        <dbReference type="EMBL" id="SDA01238.1"/>
    </source>
</evidence>
<feature type="domain" description="Protein kinase" evidence="2">
    <location>
        <begin position="364"/>
        <end position="689"/>
    </location>
</feature>
<dbReference type="GO" id="GO:0005524">
    <property type="term" value="F:ATP binding"/>
    <property type="evidence" value="ECO:0007669"/>
    <property type="project" value="InterPro"/>
</dbReference>
<accession>A0A2X0L970</accession>
<protein>
    <submittedName>
        <fullName evidence="3">BZ3500_MvSof-1268-A1-R1_Chr10-1g02532 protein</fullName>
    </submittedName>
</protein>
<evidence type="ECO:0000259" key="2">
    <source>
        <dbReference type="PROSITE" id="PS50011"/>
    </source>
</evidence>
<dbReference type="PANTHER" id="PTHR38248:SF2">
    <property type="entry name" value="FUNK1 11"/>
    <property type="match status" value="1"/>
</dbReference>
<gene>
    <name evidence="3" type="ORF">BZ3500_MVSOF-1268-A1-R1_CHR10-1G02532</name>
</gene>
<dbReference type="PANTHER" id="PTHR38248">
    <property type="entry name" value="FUNK1 6"/>
    <property type="match status" value="1"/>
</dbReference>
<feature type="region of interest" description="Disordered" evidence="1">
    <location>
        <begin position="112"/>
        <end position="132"/>
    </location>
</feature>
<dbReference type="SUPFAM" id="SSF56112">
    <property type="entry name" value="Protein kinase-like (PK-like)"/>
    <property type="match status" value="1"/>
</dbReference>
<dbReference type="Gene3D" id="1.10.510.10">
    <property type="entry name" value="Transferase(Phosphotransferase) domain 1"/>
    <property type="match status" value="1"/>
</dbReference>
<name>A0A2X0L970_9BASI</name>
<dbReference type="InterPro" id="IPR000719">
    <property type="entry name" value="Prot_kinase_dom"/>
</dbReference>
<evidence type="ECO:0000256" key="1">
    <source>
        <dbReference type="SAM" id="MobiDB-lite"/>
    </source>
</evidence>
<evidence type="ECO:0000313" key="4">
    <source>
        <dbReference type="Proteomes" id="UP000249723"/>
    </source>
</evidence>
<dbReference type="Pfam" id="PF17667">
    <property type="entry name" value="Pkinase_fungal"/>
    <property type="match status" value="2"/>
</dbReference>
<sequence>MQDPSLYDARHPWDDVSSIGVPCVASTPRWSTKEQGLASSIVSLPESYGSSGTSAQASTAASSPPPNPGPSSGDHSSTGTSSASSSSASSSSDDARAFEWPPLRDYFIKSMDDSEAERSRTGPSGMPEITWESGKPSLRVKRLIVDECVRPVQRTRGRFITYRDPVHFGRLDFSDEMPGAALLTREAFEAGGANAISANRSSHCEQHDAPQDWSPVAVVGDIMVRGQVPNVGGDKEALHERFEGYIRALASNPIRSHAFGFILVESTLVIFLCTHSGLLFSPDIECTEANGYLSTFFARLLSLTDSELGIVASLSAYPFAFAGLPLRVPRYRKHLASVPTFSRVEVVEQLCRSTFWDGRCTSAYRVRATRGGGEKEASTSTQEYAMTVSFVAAPRSDEHDRIRLSIATASPEEREGLTNIVDVYRESEFTVVPKFLGGGGGLPRGFRFTPRAMEVAFHEQCFDPIWVIDSTVSLARVILGVAKGLRNLYRMHILHRDVSAGNILVAPDGQGVLIDYDLAIYIKDDGPAPAERYRRAGTLAFLARQRFPPLGGVGPPLPHQPWHDIESLAYVILYLIFSRPEGPNGPKAMIPTTRILWSGWEDPGSFPAESKMVLFRSHYGLQKTLQPYTSYWTGVFDLLGIVMHFCGLDHPRSRNLRQREEAEVKAPWEQGKLSHDGLISDLAALVDRP</sequence>
<dbReference type="AlphaFoldDB" id="A0A2X0L970"/>
<dbReference type="PROSITE" id="PS50011">
    <property type="entry name" value="PROTEIN_KINASE_DOM"/>
    <property type="match status" value="1"/>
</dbReference>
<feature type="compositionally biased region" description="Low complexity" evidence="1">
    <location>
        <begin position="47"/>
        <end position="62"/>
    </location>
</feature>
<dbReference type="InterPro" id="IPR008266">
    <property type="entry name" value="Tyr_kinase_AS"/>
</dbReference>
<proteinExistence type="predicted"/>
<dbReference type="OrthoDB" id="5569250at2759"/>
<dbReference type="EMBL" id="FMWP01000116">
    <property type="protein sequence ID" value="SDA01238.1"/>
    <property type="molecule type" value="Genomic_DNA"/>
</dbReference>
<dbReference type="Proteomes" id="UP000249723">
    <property type="component" value="Unassembled WGS sequence"/>
</dbReference>
<keyword evidence="4" id="KW-1185">Reference proteome</keyword>
<reference evidence="4" key="1">
    <citation type="submission" date="2016-10" db="EMBL/GenBank/DDBJ databases">
        <authorList>
            <person name="Jeantristanb JTB J.-T."/>
            <person name="Ricardo R."/>
        </authorList>
    </citation>
    <scope>NUCLEOTIDE SEQUENCE [LARGE SCALE GENOMIC DNA]</scope>
</reference>
<feature type="compositionally biased region" description="Polar residues" evidence="1">
    <location>
        <begin position="28"/>
        <end position="42"/>
    </location>
</feature>